<sequence>MVTLTIRDIEIDDDSPMLLVGMGEHLDEDGFNIIFTANLQHNEYQENSNWPEGESYCVTNTDGLTSFGGVTEVDLDGSSLRMTFSEKTALVMELPDRELMFQIAPGVTDLNALSRILKSIFTCGRPEYHPRLTGLPLG</sequence>
<name>A0A1S2QE98_9ACTN</name>
<dbReference type="EMBL" id="MLYO01000029">
    <property type="protein sequence ID" value="OIK04394.1"/>
    <property type="molecule type" value="Genomic_DNA"/>
</dbReference>
<gene>
    <name evidence="1" type="ORF">BIV23_17975</name>
</gene>
<dbReference type="OrthoDB" id="3295921at2"/>
<protein>
    <recommendedName>
        <fullName evidence="3">Immunity protein 10</fullName>
    </recommendedName>
</protein>
<dbReference type="AlphaFoldDB" id="A0A1S2QE98"/>
<evidence type="ECO:0008006" key="3">
    <source>
        <dbReference type="Google" id="ProtNLM"/>
    </source>
</evidence>
<reference evidence="1 2" key="1">
    <citation type="submission" date="2016-10" db="EMBL/GenBank/DDBJ databases">
        <title>Genome sequence of Streptomyces sp. MUSC 1.</title>
        <authorList>
            <person name="Lee L.-H."/>
            <person name="Ser H.-L."/>
            <person name="Law J.W.-F."/>
        </authorList>
    </citation>
    <scope>NUCLEOTIDE SEQUENCE [LARGE SCALE GENOMIC DNA]</scope>
    <source>
        <strain evidence="1 2">MUSC 1</strain>
    </source>
</reference>
<proteinExistence type="predicted"/>
<organism evidence="1 2">
    <name type="scientific">Streptomyces monashensis</name>
    <dbReference type="NCBI Taxonomy" id="1678012"/>
    <lineage>
        <taxon>Bacteria</taxon>
        <taxon>Bacillati</taxon>
        <taxon>Actinomycetota</taxon>
        <taxon>Actinomycetes</taxon>
        <taxon>Kitasatosporales</taxon>
        <taxon>Streptomycetaceae</taxon>
        <taxon>Streptomyces</taxon>
    </lineage>
</organism>
<evidence type="ECO:0000313" key="2">
    <source>
        <dbReference type="Proteomes" id="UP000179642"/>
    </source>
</evidence>
<dbReference type="Proteomes" id="UP000179642">
    <property type="component" value="Unassembled WGS sequence"/>
</dbReference>
<evidence type="ECO:0000313" key="1">
    <source>
        <dbReference type="EMBL" id="OIK04394.1"/>
    </source>
</evidence>
<dbReference type="RefSeq" id="WP_071381888.1">
    <property type="nucleotide sequence ID" value="NZ_MLYO01000029.1"/>
</dbReference>
<comment type="caution">
    <text evidence="1">The sequence shown here is derived from an EMBL/GenBank/DDBJ whole genome shotgun (WGS) entry which is preliminary data.</text>
</comment>
<accession>A0A1S2QE98</accession>
<keyword evidence="2" id="KW-1185">Reference proteome</keyword>